<evidence type="ECO:0000256" key="1">
    <source>
        <dbReference type="SAM" id="MobiDB-lite"/>
    </source>
</evidence>
<protein>
    <submittedName>
        <fullName evidence="2">Uncharacterized protein</fullName>
    </submittedName>
</protein>
<evidence type="ECO:0000313" key="2">
    <source>
        <dbReference type="EMBL" id="KAJ1357868.1"/>
    </source>
</evidence>
<comment type="caution">
    <text evidence="2">The sequence shown here is derived from an EMBL/GenBank/DDBJ whole genome shotgun (WGS) entry which is preliminary data.</text>
</comment>
<organism evidence="2 3">
    <name type="scientific">Parelaphostrongylus tenuis</name>
    <name type="common">Meningeal worm</name>
    <dbReference type="NCBI Taxonomy" id="148309"/>
    <lineage>
        <taxon>Eukaryota</taxon>
        <taxon>Metazoa</taxon>
        <taxon>Ecdysozoa</taxon>
        <taxon>Nematoda</taxon>
        <taxon>Chromadorea</taxon>
        <taxon>Rhabditida</taxon>
        <taxon>Rhabditina</taxon>
        <taxon>Rhabditomorpha</taxon>
        <taxon>Strongyloidea</taxon>
        <taxon>Metastrongylidae</taxon>
        <taxon>Parelaphostrongylus</taxon>
    </lineage>
</organism>
<gene>
    <name evidence="2" type="ORF">KIN20_016128</name>
</gene>
<keyword evidence="3" id="KW-1185">Reference proteome</keyword>
<accession>A0AAD5QMR5</accession>
<sequence length="52" mass="5826">MDPLFEHVVDIVARKKLVKASDIRKEEVTDSRKRGNEPPNTSGQLFICTGKA</sequence>
<feature type="compositionally biased region" description="Basic and acidic residues" evidence="1">
    <location>
        <begin position="23"/>
        <end position="36"/>
    </location>
</feature>
<dbReference type="EMBL" id="JAHQIW010003251">
    <property type="protein sequence ID" value="KAJ1357868.1"/>
    <property type="molecule type" value="Genomic_DNA"/>
</dbReference>
<dbReference type="Proteomes" id="UP001196413">
    <property type="component" value="Unassembled WGS sequence"/>
</dbReference>
<dbReference type="AlphaFoldDB" id="A0AAD5QMR5"/>
<proteinExistence type="predicted"/>
<reference evidence="2" key="1">
    <citation type="submission" date="2021-06" db="EMBL/GenBank/DDBJ databases">
        <title>Parelaphostrongylus tenuis whole genome reference sequence.</title>
        <authorList>
            <person name="Garwood T.J."/>
            <person name="Larsen P.A."/>
            <person name="Fountain-Jones N.M."/>
            <person name="Garbe J.R."/>
            <person name="Macchietto M.G."/>
            <person name="Kania S.A."/>
            <person name="Gerhold R.W."/>
            <person name="Richards J.E."/>
            <person name="Wolf T.M."/>
        </authorList>
    </citation>
    <scope>NUCLEOTIDE SEQUENCE</scope>
    <source>
        <strain evidence="2">MNPRO001-30</strain>
        <tissue evidence="2">Meninges</tissue>
    </source>
</reference>
<name>A0AAD5QMR5_PARTN</name>
<feature type="region of interest" description="Disordered" evidence="1">
    <location>
        <begin position="23"/>
        <end position="52"/>
    </location>
</feature>
<evidence type="ECO:0000313" key="3">
    <source>
        <dbReference type="Proteomes" id="UP001196413"/>
    </source>
</evidence>